<dbReference type="Proteomes" id="UP001234297">
    <property type="component" value="Chromosome 4"/>
</dbReference>
<name>A0ACC2KBV6_PERAE</name>
<reference evidence="1 2" key="1">
    <citation type="journal article" date="2022" name="Hortic Res">
        <title>A haplotype resolved chromosomal level avocado genome allows analysis of novel avocado genes.</title>
        <authorList>
            <person name="Nath O."/>
            <person name="Fletcher S.J."/>
            <person name="Hayward A."/>
            <person name="Shaw L.M."/>
            <person name="Masouleh A.K."/>
            <person name="Furtado A."/>
            <person name="Henry R.J."/>
            <person name="Mitter N."/>
        </authorList>
    </citation>
    <scope>NUCLEOTIDE SEQUENCE [LARGE SCALE GENOMIC DNA]</scope>
    <source>
        <strain evidence="2">cv. Hass</strain>
    </source>
</reference>
<protein>
    <submittedName>
        <fullName evidence="1">Uncharacterized protein</fullName>
    </submittedName>
</protein>
<evidence type="ECO:0000313" key="2">
    <source>
        <dbReference type="Proteomes" id="UP001234297"/>
    </source>
</evidence>
<gene>
    <name evidence="1" type="ORF">MRB53_014776</name>
</gene>
<dbReference type="EMBL" id="CM056812">
    <property type="protein sequence ID" value="KAJ8618590.1"/>
    <property type="molecule type" value="Genomic_DNA"/>
</dbReference>
<accession>A0ACC2KBV6</accession>
<evidence type="ECO:0000313" key="1">
    <source>
        <dbReference type="EMBL" id="KAJ8618590.1"/>
    </source>
</evidence>
<organism evidence="1 2">
    <name type="scientific">Persea americana</name>
    <name type="common">Avocado</name>
    <dbReference type="NCBI Taxonomy" id="3435"/>
    <lineage>
        <taxon>Eukaryota</taxon>
        <taxon>Viridiplantae</taxon>
        <taxon>Streptophyta</taxon>
        <taxon>Embryophyta</taxon>
        <taxon>Tracheophyta</taxon>
        <taxon>Spermatophyta</taxon>
        <taxon>Magnoliopsida</taxon>
        <taxon>Magnoliidae</taxon>
        <taxon>Laurales</taxon>
        <taxon>Lauraceae</taxon>
        <taxon>Persea</taxon>
    </lineage>
</organism>
<proteinExistence type="predicted"/>
<keyword evidence="2" id="KW-1185">Reference proteome</keyword>
<sequence>MPTFDTRLGHPSHARILAIISLSRPHATSTCSRDPANGEHFPLRQIITRARTSATENKPQLALYYHFVLVALISIGWITIGT</sequence>
<comment type="caution">
    <text evidence="1">The sequence shown here is derived from an EMBL/GenBank/DDBJ whole genome shotgun (WGS) entry which is preliminary data.</text>
</comment>